<feature type="domain" description="Kazal-like" evidence="7">
    <location>
        <begin position="27"/>
        <end position="63"/>
    </location>
</feature>
<dbReference type="Gene3D" id="3.30.60.30">
    <property type="match status" value="1"/>
</dbReference>
<proteinExistence type="predicted"/>
<dbReference type="InterPro" id="IPR036058">
    <property type="entry name" value="Kazal_dom_sf"/>
</dbReference>
<evidence type="ECO:0000259" key="7">
    <source>
        <dbReference type="PROSITE" id="PS51465"/>
    </source>
</evidence>
<keyword evidence="9" id="KW-1185">Reference proteome</keyword>
<keyword evidence="2" id="KW-0964">Secreted</keyword>
<reference evidence="8" key="1">
    <citation type="submission" date="2025-08" db="UniProtKB">
        <authorList>
            <consortium name="Ensembl"/>
        </authorList>
    </citation>
    <scope>IDENTIFICATION</scope>
</reference>
<keyword evidence="6" id="KW-0325">Glycoprotein</keyword>
<keyword evidence="3" id="KW-0646">Protease inhibitor</keyword>
<dbReference type="InterPro" id="IPR002350">
    <property type="entry name" value="Kazal_dom"/>
</dbReference>
<dbReference type="GO" id="GO:0005576">
    <property type="term" value="C:extracellular region"/>
    <property type="evidence" value="ECO:0007669"/>
    <property type="project" value="UniProtKB-SubCell"/>
</dbReference>
<reference evidence="8" key="2">
    <citation type="submission" date="2025-09" db="UniProtKB">
        <authorList>
            <consortium name="Ensembl"/>
        </authorList>
    </citation>
    <scope>IDENTIFICATION</scope>
</reference>
<protein>
    <recommendedName>
        <fullName evidence="7">Kazal-like domain-containing protein</fullName>
    </recommendedName>
</protein>
<accession>A0A8C5UAA5</accession>
<evidence type="ECO:0000313" key="9">
    <source>
        <dbReference type="Proteomes" id="UP000694560"/>
    </source>
</evidence>
<keyword evidence="5" id="KW-1015">Disulfide bond</keyword>
<sequence>MIFRKLISDWKFSFSVPVTKDGKALLSCPRDLNPVCGTDGNTYDNECSICAHNATIKKGLCFKVVFFFFFFFS</sequence>
<dbReference type="Ensembl" id="ENSMCST00000020752.1">
    <property type="protein sequence ID" value="ENSMCSP00000020235.1"/>
    <property type="gene ID" value="ENSMCSG00000014203.1"/>
</dbReference>
<dbReference type="SMART" id="SM00280">
    <property type="entry name" value="KAZAL"/>
    <property type="match status" value="1"/>
</dbReference>
<dbReference type="AlphaFoldDB" id="A0A8C5UAA5"/>
<evidence type="ECO:0000256" key="5">
    <source>
        <dbReference type="ARBA" id="ARBA00023157"/>
    </source>
</evidence>
<name>A0A8C5UAA5_9PASS</name>
<dbReference type="PANTHER" id="PTHR21312">
    <property type="entry name" value="SERINE PROTEASE INHIBITOR"/>
    <property type="match status" value="1"/>
</dbReference>
<organism evidence="8 9">
    <name type="scientific">Malurus cyaneus samueli</name>
    <dbReference type="NCBI Taxonomy" id="2593467"/>
    <lineage>
        <taxon>Eukaryota</taxon>
        <taxon>Metazoa</taxon>
        <taxon>Chordata</taxon>
        <taxon>Craniata</taxon>
        <taxon>Vertebrata</taxon>
        <taxon>Euteleostomi</taxon>
        <taxon>Archelosauria</taxon>
        <taxon>Archosauria</taxon>
        <taxon>Dinosauria</taxon>
        <taxon>Saurischia</taxon>
        <taxon>Theropoda</taxon>
        <taxon>Coelurosauria</taxon>
        <taxon>Aves</taxon>
        <taxon>Neognathae</taxon>
        <taxon>Neoaves</taxon>
        <taxon>Telluraves</taxon>
        <taxon>Australaves</taxon>
        <taxon>Passeriformes</taxon>
        <taxon>Meliphagoidea</taxon>
        <taxon>Maluridae</taxon>
        <taxon>Malurus</taxon>
    </lineage>
</organism>
<evidence type="ECO:0000256" key="4">
    <source>
        <dbReference type="ARBA" id="ARBA00022900"/>
    </source>
</evidence>
<keyword evidence="4" id="KW-0722">Serine protease inhibitor</keyword>
<dbReference type="PANTHER" id="PTHR21312:SF28">
    <property type="entry name" value="OVOINHIBITOR-RELATED"/>
    <property type="match status" value="1"/>
</dbReference>
<evidence type="ECO:0000256" key="3">
    <source>
        <dbReference type="ARBA" id="ARBA00022690"/>
    </source>
</evidence>
<comment type="subcellular location">
    <subcellularLocation>
        <location evidence="1">Secreted</location>
    </subcellularLocation>
</comment>
<evidence type="ECO:0000256" key="1">
    <source>
        <dbReference type="ARBA" id="ARBA00004613"/>
    </source>
</evidence>
<dbReference type="Pfam" id="PF00050">
    <property type="entry name" value="Kazal_1"/>
    <property type="match status" value="1"/>
</dbReference>
<dbReference type="PRINTS" id="PR00290">
    <property type="entry name" value="KAZALINHBTR"/>
</dbReference>
<dbReference type="SUPFAM" id="SSF100895">
    <property type="entry name" value="Kazal-type serine protease inhibitors"/>
    <property type="match status" value="1"/>
</dbReference>
<dbReference type="OrthoDB" id="126772at2759"/>
<dbReference type="InterPro" id="IPR001239">
    <property type="entry name" value="Prot_inh_Kazal-m"/>
</dbReference>
<evidence type="ECO:0000256" key="2">
    <source>
        <dbReference type="ARBA" id="ARBA00022525"/>
    </source>
</evidence>
<dbReference type="PROSITE" id="PS51465">
    <property type="entry name" value="KAZAL_2"/>
    <property type="match status" value="1"/>
</dbReference>
<dbReference type="GO" id="GO:0004867">
    <property type="term" value="F:serine-type endopeptidase inhibitor activity"/>
    <property type="evidence" value="ECO:0007669"/>
    <property type="project" value="UniProtKB-KW"/>
</dbReference>
<dbReference type="PROSITE" id="PS00282">
    <property type="entry name" value="KAZAL_1"/>
    <property type="match status" value="1"/>
</dbReference>
<dbReference type="FunFam" id="3.30.60.30:FF:000036">
    <property type="entry name" value="Ovomucoid"/>
    <property type="match status" value="1"/>
</dbReference>
<evidence type="ECO:0000313" key="8">
    <source>
        <dbReference type="Ensembl" id="ENSMCSP00000020235.1"/>
    </source>
</evidence>
<evidence type="ECO:0000256" key="6">
    <source>
        <dbReference type="ARBA" id="ARBA00023180"/>
    </source>
</evidence>
<dbReference type="Proteomes" id="UP000694560">
    <property type="component" value="Unplaced"/>
</dbReference>